<name>A0A649ZVA1_9NEOP</name>
<dbReference type="InterPro" id="IPR010562">
    <property type="entry name" value="Haemolymph_juvenile_hormone-bd"/>
</dbReference>
<dbReference type="PANTHER" id="PTHR11008:SF32">
    <property type="entry name" value="CIRCADIAN CLOCK-CONTROLLED PROTEIN DAYWAKE-RELATED"/>
    <property type="match status" value="1"/>
</dbReference>
<dbReference type="PROSITE" id="PS51257">
    <property type="entry name" value="PROKAR_LIPOPROTEIN"/>
    <property type="match status" value="1"/>
</dbReference>
<dbReference type="AlphaFoldDB" id="A0A649ZVA1"/>
<dbReference type="Gene3D" id="3.15.10.30">
    <property type="entry name" value="Haemolymph juvenile hormone binding protein"/>
    <property type="match status" value="1"/>
</dbReference>
<organism evidence="2">
    <name type="scientific">Conopomorpha sinensis</name>
    <name type="common">litch fruit borer</name>
    <dbReference type="NCBI Taxonomy" id="940481"/>
    <lineage>
        <taxon>Eukaryota</taxon>
        <taxon>Metazoa</taxon>
        <taxon>Ecdysozoa</taxon>
        <taxon>Arthropoda</taxon>
        <taxon>Hexapoda</taxon>
        <taxon>Insecta</taxon>
        <taxon>Pterygota</taxon>
        <taxon>Neoptera</taxon>
        <taxon>Endopterygota</taxon>
        <taxon>Lepidoptera</taxon>
        <taxon>Glossata</taxon>
        <taxon>Ditrysia</taxon>
        <taxon>Tineoidea</taxon>
        <taxon>Gracillariidae</taxon>
        <taxon>Conopomorpha</taxon>
    </lineage>
</organism>
<dbReference type="EMBL" id="MK882905">
    <property type="protein sequence ID" value="QGN03657.1"/>
    <property type="molecule type" value="mRNA"/>
</dbReference>
<dbReference type="InterPro" id="IPR038606">
    <property type="entry name" value="To_sf"/>
</dbReference>
<dbReference type="GO" id="GO:0005615">
    <property type="term" value="C:extracellular space"/>
    <property type="evidence" value="ECO:0007669"/>
    <property type="project" value="TreeGrafter"/>
</dbReference>
<feature type="chain" id="PRO_5024849553" evidence="1">
    <location>
        <begin position="25"/>
        <end position="244"/>
    </location>
</feature>
<protein>
    <submittedName>
        <fullName evidence="2">Putative odorant binding protein 29</fullName>
    </submittedName>
</protein>
<feature type="signal peptide" evidence="1">
    <location>
        <begin position="1"/>
        <end position="24"/>
    </location>
</feature>
<dbReference type="PANTHER" id="PTHR11008">
    <property type="entry name" value="PROTEIN TAKEOUT-LIKE PROTEIN"/>
    <property type="match status" value="1"/>
</dbReference>
<accession>A0A649ZVA1</accession>
<evidence type="ECO:0000313" key="2">
    <source>
        <dbReference type="EMBL" id="QGN03657.1"/>
    </source>
</evidence>
<keyword evidence="1" id="KW-0732">Signal</keyword>
<dbReference type="Pfam" id="PF06585">
    <property type="entry name" value="JHBP"/>
    <property type="match status" value="1"/>
</dbReference>
<reference evidence="2" key="1">
    <citation type="submission" date="2019-04" db="EMBL/GenBank/DDBJ databases">
        <authorList>
            <person name="Li P."/>
            <person name="Liu Y."/>
            <person name="Wang S."/>
            <person name="Sun H."/>
        </authorList>
    </citation>
    <scope>NUCLEOTIDE SEQUENCE</scope>
</reference>
<dbReference type="SMART" id="SM00700">
    <property type="entry name" value="JHBP"/>
    <property type="match status" value="1"/>
</dbReference>
<sequence>MEVTMRGKVLYYVCVIAFISCCGAETPPFITKCAVDDAKCAKAAARAAIPVMAAGVPEYDLDPLDPMFFETMDSSSPTLKLIMKNVTMTGLKGCRALKIIRNAANTNMLVQTSCDITMKGQYEMSGQLLFVPMEGKGKCLIKLRKITISNNLQLGDMIDENGVRHWDIKSYKHSYELKDKSDLKLENLFNGNEVLARVSNQLIANSGNEIIKEVGTPIVEQVVANLLKNVNKMFHKIPAEDLEL</sequence>
<evidence type="ECO:0000256" key="1">
    <source>
        <dbReference type="SAM" id="SignalP"/>
    </source>
</evidence>
<proteinExistence type="evidence at transcript level"/>